<dbReference type="AlphaFoldDB" id="A0AAN6VE89"/>
<dbReference type="PANTHER" id="PTHR10622:SF12">
    <property type="entry name" value="HET DOMAIN-CONTAINING PROTEIN"/>
    <property type="match status" value="1"/>
</dbReference>
<dbReference type="Pfam" id="PF26640">
    <property type="entry name" value="DUF8212"/>
    <property type="match status" value="1"/>
</dbReference>
<gene>
    <name evidence="3" type="ORF">C8A00DRAFT_46615</name>
</gene>
<comment type="caution">
    <text evidence="3">The sequence shown here is derived from an EMBL/GenBank/DDBJ whole genome shotgun (WGS) entry which is preliminary data.</text>
</comment>
<sequence>MRLLETSSSDVPRVREFIGSGLPPYILSHTWEYDEVTLQQLTAGAAEPSTLEAKAGFHKIKTTCALARTVAGLEYTWVDTCCIDKTSSAELAEAINSMFAWYRDATPGTDEDLERDLPACRWFTRGWTLQELIAPRDVVFFDNGWNRRGAKKELAGLLSSITGIPRELLCHEAELCDFAVARRMSWAARRKTTRLEDTAYCLLGIFDVNLSLIYGEGTKAFTRLQTTIVQTTPDLSIFAWTDKRVPCPLFAGVLAESPYQFADCGRIELTLGDSAYADFAITTRGIQTEANLITIPVGCGQPFSLLLDTLCHAGGNMMGVHLRKIGGGLYARYKPDVHVMYTQGVSERPGLDRLFVETLTLATRLPPRFPFQQGLNPVLGNRCSALRLDLRGPVDGQCTWLPRSHWDPHDGVLTSTTLVPITLFLASSLDQIDIAAVLFLQSQLDHTKFESCRRAESLVRGIFDGKFIEQSTSTDSGPVTYCGDLQGPFQPANVTIDLRKEVRANICANPITVLDVSFDLLRIGEVIRQSGRQ</sequence>
<organism evidence="3 4">
    <name type="scientific">Chaetomidium leptoderma</name>
    <dbReference type="NCBI Taxonomy" id="669021"/>
    <lineage>
        <taxon>Eukaryota</taxon>
        <taxon>Fungi</taxon>
        <taxon>Dikarya</taxon>
        <taxon>Ascomycota</taxon>
        <taxon>Pezizomycotina</taxon>
        <taxon>Sordariomycetes</taxon>
        <taxon>Sordariomycetidae</taxon>
        <taxon>Sordariales</taxon>
        <taxon>Chaetomiaceae</taxon>
        <taxon>Chaetomidium</taxon>
    </lineage>
</organism>
<name>A0AAN6VE89_9PEZI</name>
<evidence type="ECO:0000313" key="4">
    <source>
        <dbReference type="Proteomes" id="UP001302745"/>
    </source>
</evidence>
<feature type="domain" description="DUF8212" evidence="2">
    <location>
        <begin position="219"/>
        <end position="246"/>
    </location>
</feature>
<keyword evidence="4" id="KW-1185">Reference proteome</keyword>
<dbReference type="Pfam" id="PF06985">
    <property type="entry name" value="HET"/>
    <property type="match status" value="1"/>
</dbReference>
<proteinExistence type="predicted"/>
<dbReference type="Proteomes" id="UP001302745">
    <property type="component" value="Unassembled WGS sequence"/>
</dbReference>
<evidence type="ECO:0000313" key="3">
    <source>
        <dbReference type="EMBL" id="KAK4149868.1"/>
    </source>
</evidence>
<feature type="domain" description="Heterokaryon incompatibility" evidence="1">
    <location>
        <begin position="26"/>
        <end position="106"/>
    </location>
</feature>
<reference evidence="3" key="1">
    <citation type="journal article" date="2023" name="Mol. Phylogenet. Evol.">
        <title>Genome-scale phylogeny and comparative genomics of the fungal order Sordariales.</title>
        <authorList>
            <person name="Hensen N."/>
            <person name="Bonometti L."/>
            <person name="Westerberg I."/>
            <person name="Brannstrom I.O."/>
            <person name="Guillou S."/>
            <person name="Cros-Aarteil S."/>
            <person name="Calhoun S."/>
            <person name="Haridas S."/>
            <person name="Kuo A."/>
            <person name="Mondo S."/>
            <person name="Pangilinan J."/>
            <person name="Riley R."/>
            <person name="LaButti K."/>
            <person name="Andreopoulos B."/>
            <person name="Lipzen A."/>
            <person name="Chen C."/>
            <person name="Yan M."/>
            <person name="Daum C."/>
            <person name="Ng V."/>
            <person name="Clum A."/>
            <person name="Steindorff A."/>
            <person name="Ohm R.A."/>
            <person name="Martin F."/>
            <person name="Silar P."/>
            <person name="Natvig D.O."/>
            <person name="Lalanne C."/>
            <person name="Gautier V."/>
            <person name="Ament-Velasquez S.L."/>
            <person name="Kruys A."/>
            <person name="Hutchinson M.I."/>
            <person name="Powell A.J."/>
            <person name="Barry K."/>
            <person name="Miller A.N."/>
            <person name="Grigoriev I.V."/>
            <person name="Debuchy R."/>
            <person name="Gladieux P."/>
            <person name="Hiltunen Thoren M."/>
            <person name="Johannesson H."/>
        </authorList>
    </citation>
    <scope>NUCLEOTIDE SEQUENCE</scope>
    <source>
        <strain evidence="3">CBS 538.74</strain>
    </source>
</reference>
<dbReference type="PANTHER" id="PTHR10622">
    <property type="entry name" value="HET DOMAIN-CONTAINING PROTEIN"/>
    <property type="match status" value="1"/>
</dbReference>
<reference evidence="3" key="2">
    <citation type="submission" date="2023-05" db="EMBL/GenBank/DDBJ databases">
        <authorList>
            <consortium name="Lawrence Berkeley National Laboratory"/>
            <person name="Steindorff A."/>
            <person name="Hensen N."/>
            <person name="Bonometti L."/>
            <person name="Westerberg I."/>
            <person name="Brannstrom I.O."/>
            <person name="Guillou S."/>
            <person name="Cros-Aarteil S."/>
            <person name="Calhoun S."/>
            <person name="Haridas S."/>
            <person name="Kuo A."/>
            <person name="Mondo S."/>
            <person name="Pangilinan J."/>
            <person name="Riley R."/>
            <person name="Labutti K."/>
            <person name="Andreopoulos B."/>
            <person name="Lipzen A."/>
            <person name="Chen C."/>
            <person name="Yanf M."/>
            <person name="Daum C."/>
            <person name="Ng V."/>
            <person name="Clum A."/>
            <person name="Ohm R."/>
            <person name="Martin F."/>
            <person name="Silar P."/>
            <person name="Natvig D."/>
            <person name="Lalanne C."/>
            <person name="Gautier V."/>
            <person name="Ament-Velasquez S.L."/>
            <person name="Kruys A."/>
            <person name="Hutchinson M.I."/>
            <person name="Powell A.J."/>
            <person name="Barry K."/>
            <person name="Miller A.N."/>
            <person name="Grigoriev I.V."/>
            <person name="Debuchy R."/>
            <person name="Gladieux P."/>
            <person name="Thoren M.H."/>
            <person name="Johannesson H."/>
        </authorList>
    </citation>
    <scope>NUCLEOTIDE SEQUENCE</scope>
    <source>
        <strain evidence="3">CBS 538.74</strain>
    </source>
</reference>
<accession>A0AAN6VE89</accession>
<dbReference type="EMBL" id="MU857117">
    <property type="protein sequence ID" value="KAK4149868.1"/>
    <property type="molecule type" value="Genomic_DNA"/>
</dbReference>
<evidence type="ECO:0000259" key="1">
    <source>
        <dbReference type="Pfam" id="PF06985"/>
    </source>
</evidence>
<protein>
    <submittedName>
        <fullName evidence="3">Vegetative incompatibility protein HET-E-1</fullName>
    </submittedName>
</protein>
<dbReference type="InterPro" id="IPR058525">
    <property type="entry name" value="DUF8212"/>
</dbReference>
<dbReference type="InterPro" id="IPR010730">
    <property type="entry name" value="HET"/>
</dbReference>
<evidence type="ECO:0000259" key="2">
    <source>
        <dbReference type="Pfam" id="PF26640"/>
    </source>
</evidence>